<dbReference type="AlphaFoldDB" id="A0A2K9LUD2"/>
<protein>
    <recommendedName>
        <fullName evidence="3">Shikimate kinase</fullName>
    </recommendedName>
</protein>
<evidence type="ECO:0000313" key="1">
    <source>
        <dbReference type="EMBL" id="AUM62630.1"/>
    </source>
</evidence>
<dbReference type="EMBL" id="CP025543">
    <property type="protein sequence ID" value="AUM62630.1"/>
    <property type="molecule type" value="Genomic_DNA"/>
</dbReference>
<dbReference type="OrthoDB" id="1201990at2"/>
<name>A0A2K9LUD2_SPISQ</name>
<gene>
    <name evidence="1" type="ORF">SMONO_v1c03810</name>
</gene>
<reference evidence="1 2" key="1">
    <citation type="submission" date="2017-12" db="EMBL/GenBank/DDBJ databases">
        <title>Complete genome sequence of Spiroplasma monobiae MQ-1 (ATCC 33825).</title>
        <authorList>
            <person name="Tsai Y.-M."/>
            <person name="Lo W.-S."/>
            <person name="Wu P.-S."/>
            <person name="Cho S.-T."/>
            <person name="Kuo C.-H."/>
        </authorList>
    </citation>
    <scope>NUCLEOTIDE SEQUENCE [LARGE SCALE GENOMIC DNA]</scope>
    <source>
        <strain evidence="1 2">MQ-1</strain>
    </source>
</reference>
<accession>A0A2K9LUD2</accession>
<evidence type="ECO:0000313" key="2">
    <source>
        <dbReference type="Proteomes" id="UP000234790"/>
    </source>
</evidence>
<dbReference type="KEGG" id="smoo:SMONO_v1c03810"/>
<dbReference type="Proteomes" id="UP000234790">
    <property type="component" value="Chromosome"/>
</dbReference>
<proteinExistence type="predicted"/>
<sequence>MIIQIIGSNDIDNENLGKYLAKKYGFEIYGIDFFIKETKEEVISNYLDFVFKDNDCIVVGMMSNLINSSFYKRRYLIWLDKNDENKINNKDKMNYYNEIFKEYKICKSNKIIIKADINLRDQEQLLLNIMEKKDYEYIQRKNK</sequence>
<dbReference type="RefSeq" id="WP_158637894.1">
    <property type="nucleotide sequence ID" value="NZ_CP025543.1"/>
</dbReference>
<organism evidence="1 2">
    <name type="scientific">Spiroplasma monobiae MQ-1</name>
    <dbReference type="NCBI Taxonomy" id="1336748"/>
    <lineage>
        <taxon>Bacteria</taxon>
        <taxon>Bacillati</taxon>
        <taxon>Mycoplasmatota</taxon>
        <taxon>Mollicutes</taxon>
        <taxon>Entomoplasmatales</taxon>
        <taxon>Spiroplasmataceae</taxon>
        <taxon>Spiroplasma</taxon>
    </lineage>
</organism>
<keyword evidence="2" id="KW-1185">Reference proteome</keyword>
<evidence type="ECO:0008006" key="3">
    <source>
        <dbReference type="Google" id="ProtNLM"/>
    </source>
</evidence>